<evidence type="ECO:0000259" key="2">
    <source>
        <dbReference type="Pfam" id="PF03372"/>
    </source>
</evidence>
<keyword evidence="1" id="KW-0812">Transmembrane</keyword>
<dbReference type="InterPro" id="IPR005135">
    <property type="entry name" value="Endo/exonuclease/phosphatase"/>
</dbReference>
<dbReference type="RefSeq" id="WP_183899336.1">
    <property type="nucleotide sequence ID" value="NZ_JACIDW010000002.1"/>
</dbReference>
<dbReference type="Pfam" id="PF03372">
    <property type="entry name" value="Exo_endo_phos"/>
    <property type="match status" value="1"/>
</dbReference>
<protein>
    <submittedName>
        <fullName evidence="3">Endonuclease/exonuclease/phosphatase (EEP) superfamily protein YafD</fullName>
    </submittedName>
</protein>
<organism evidence="3 4">
    <name type="scientific">Rhizobium metallidurans</name>
    <dbReference type="NCBI Taxonomy" id="1265931"/>
    <lineage>
        <taxon>Bacteria</taxon>
        <taxon>Pseudomonadati</taxon>
        <taxon>Pseudomonadota</taxon>
        <taxon>Alphaproteobacteria</taxon>
        <taxon>Hyphomicrobiales</taxon>
        <taxon>Rhizobiaceae</taxon>
        <taxon>Rhizobium/Agrobacterium group</taxon>
        <taxon>Rhizobium</taxon>
    </lineage>
</organism>
<dbReference type="AlphaFoldDB" id="A0A7W6CR78"/>
<accession>A0A7W6CR78</accession>
<reference evidence="3 4" key="1">
    <citation type="submission" date="2020-08" db="EMBL/GenBank/DDBJ databases">
        <title>Genomic Encyclopedia of Type Strains, Phase IV (KMG-IV): sequencing the most valuable type-strain genomes for metagenomic binning, comparative biology and taxonomic classification.</title>
        <authorList>
            <person name="Goeker M."/>
        </authorList>
    </citation>
    <scope>NUCLEOTIDE SEQUENCE [LARGE SCALE GENOMIC DNA]</scope>
    <source>
        <strain evidence="3 4">DSM 26575</strain>
    </source>
</reference>
<dbReference type="SUPFAM" id="SSF56219">
    <property type="entry name" value="DNase I-like"/>
    <property type="match status" value="1"/>
</dbReference>
<keyword evidence="4" id="KW-1185">Reference proteome</keyword>
<dbReference type="GO" id="GO:0004527">
    <property type="term" value="F:exonuclease activity"/>
    <property type="evidence" value="ECO:0007669"/>
    <property type="project" value="UniProtKB-KW"/>
</dbReference>
<feature type="domain" description="Endonuclease/exonuclease/phosphatase" evidence="2">
    <location>
        <begin position="98"/>
        <end position="299"/>
    </location>
</feature>
<keyword evidence="1" id="KW-0472">Membrane</keyword>
<dbReference type="GO" id="GO:0004519">
    <property type="term" value="F:endonuclease activity"/>
    <property type="evidence" value="ECO:0007669"/>
    <property type="project" value="UniProtKB-KW"/>
</dbReference>
<keyword evidence="3" id="KW-0378">Hydrolase</keyword>
<dbReference type="Gene3D" id="3.60.10.10">
    <property type="entry name" value="Endonuclease/exonuclease/phosphatase"/>
    <property type="match status" value="1"/>
</dbReference>
<keyword evidence="3" id="KW-0540">Nuclease</keyword>
<keyword evidence="3" id="KW-0269">Exonuclease</keyword>
<name>A0A7W6CR78_9HYPH</name>
<keyword evidence="3" id="KW-0255">Endonuclease</keyword>
<gene>
    <name evidence="3" type="ORF">GGQ67_001273</name>
</gene>
<comment type="caution">
    <text evidence="3">The sequence shown here is derived from an EMBL/GenBank/DDBJ whole genome shotgun (WGS) entry which is preliminary data.</text>
</comment>
<sequence length="310" mass="33631">MRHTLFCVGSVLVSLLLAAISLRYVTHAWLLAFVYSFQVHFALAGLAASLVLILIKRHWYAYLLVAVSVVLATHGVLMMKEFEAAPATAASRPLLRLMSFNIENDNIENSGRIAETVIASGADLVTILEAAPLLRELSRISATYPYRIGCGVGTPGCDTLVLSKRPFIDQAVSTLGDLWPNRLVQVTIDVDGTPVHLASVHLAKPYFDDFQVGELWDLRNAVKSVDGPLIVAGDFNSAIIAPRIQDFVRATGLNAAFPQPSTWPVRAGKLGIAIDHVLARPPLRLMSVSQVADNVGSNHYGLMAEIAIDR</sequence>
<evidence type="ECO:0000256" key="1">
    <source>
        <dbReference type="SAM" id="Phobius"/>
    </source>
</evidence>
<feature type="transmembrane region" description="Helical" evidence="1">
    <location>
        <begin position="28"/>
        <end position="52"/>
    </location>
</feature>
<proteinExistence type="predicted"/>
<dbReference type="Proteomes" id="UP000582090">
    <property type="component" value="Unassembled WGS sequence"/>
</dbReference>
<dbReference type="InterPro" id="IPR036691">
    <property type="entry name" value="Endo/exonu/phosph_ase_sf"/>
</dbReference>
<evidence type="ECO:0000313" key="4">
    <source>
        <dbReference type="Proteomes" id="UP000582090"/>
    </source>
</evidence>
<keyword evidence="1" id="KW-1133">Transmembrane helix</keyword>
<feature type="transmembrane region" description="Helical" evidence="1">
    <location>
        <begin position="59"/>
        <end position="79"/>
    </location>
</feature>
<dbReference type="EMBL" id="JACIDW010000002">
    <property type="protein sequence ID" value="MBB3963648.1"/>
    <property type="molecule type" value="Genomic_DNA"/>
</dbReference>
<evidence type="ECO:0000313" key="3">
    <source>
        <dbReference type="EMBL" id="MBB3963648.1"/>
    </source>
</evidence>